<feature type="domain" description="Calponin-homology (CH)" evidence="10">
    <location>
        <begin position="62"/>
        <end position="164"/>
    </location>
</feature>
<dbReference type="PANTHER" id="PTHR10623">
    <property type="entry name" value="MICROTUBULE-ASSOCIATED PROTEIN RP/EB FAMILY MEMBER"/>
    <property type="match status" value="1"/>
</dbReference>
<organism evidence="11 12">
    <name type="scientific">Drosophila rubida</name>
    <dbReference type="NCBI Taxonomy" id="30044"/>
    <lineage>
        <taxon>Eukaryota</taxon>
        <taxon>Metazoa</taxon>
        <taxon>Ecdysozoa</taxon>
        <taxon>Arthropoda</taxon>
        <taxon>Hexapoda</taxon>
        <taxon>Insecta</taxon>
        <taxon>Pterygota</taxon>
        <taxon>Neoptera</taxon>
        <taxon>Endopterygota</taxon>
        <taxon>Diptera</taxon>
        <taxon>Brachycera</taxon>
        <taxon>Muscomorpha</taxon>
        <taxon>Ephydroidea</taxon>
        <taxon>Drosophilidae</taxon>
        <taxon>Drosophila</taxon>
    </lineage>
</organism>
<dbReference type="GO" id="GO:0005874">
    <property type="term" value="C:microtubule"/>
    <property type="evidence" value="ECO:0007669"/>
    <property type="project" value="UniProtKB-KW"/>
</dbReference>
<keyword evidence="6" id="KW-0498">Mitosis</keyword>
<accession>A0AAD4KDX5</accession>
<evidence type="ECO:0000256" key="3">
    <source>
        <dbReference type="ARBA" id="ARBA00022490"/>
    </source>
</evidence>
<dbReference type="GO" id="GO:0008017">
    <property type="term" value="F:microtubule binding"/>
    <property type="evidence" value="ECO:0007669"/>
    <property type="project" value="InterPro"/>
</dbReference>
<keyword evidence="8" id="KW-0131">Cell cycle</keyword>
<dbReference type="InterPro" id="IPR027328">
    <property type="entry name" value="MAPRE"/>
</dbReference>
<dbReference type="InterPro" id="IPR001715">
    <property type="entry name" value="CH_dom"/>
</dbReference>
<keyword evidence="3" id="KW-0963">Cytoplasm</keyword>
<proteinExistence type="inferred from homology"/>
<protein>
    <recommendedName>
        <fullName evidence="10">Calponin-homology (CH) domain-containing protein</fullName>
    </recommendedName>
</protein>
<evidence type="ECO:0000256" key="2">
    <source>
        <dbReference type="ARBA" id="ARBA00010729"/>
    </source>
</evidence>
<evidence type="ECO:0000256" key="8">
    <source>
        <dbReference type="ARBA" id="ARBA00023306"/>
    </source>
</evidence>
<sequence length="294" mass="32591">MNMMRHAAGGPRGASTSSSTSSSKSTTSSASTASSASSSSQSTPQRRKPTAVNVVLNRNSSILSRFDIMIWINRTLNTNIGRIENLCTGAAYCQLMDILFPGTVRIRRVKFTCNQPFEYINNFRILTQSFNTVKVNTPVDIQQLVKGRYQDNYEFAMWFRLFYDANFKQLPPSYNPEAVRDNVPIGIGPSRVAAGSTSPARQAAERSMLDLNVESVPAEAGPQQPLQPLQPLPQSMQPFQQRQQLLQQQGQQSMEPAERPALKRGGTFIVDTTNRDATAIYDNDGKRVPLPIID</sequence>
<comment type="similarity">
    <text evidence="2">Belongs to the MAPRE family.</text>
</comment>
<evidence type="ECO:0000256" key="4">
    <source>
        <dbReference type="ARBA" id="ARBA00022618"/>
    </source>
</evidence>
<dbReference type="InterPro" id="IPR036872">
    <property type="entry name" value="CH_dom_sf"/>
</dbReference>
<dbReference type="Proteomes" id="UP001200034">
    <property type="component" value="Unassembled WGS sequence"/>
</dbReference>
<comment type="subcellular location">
    <subcellularLocation>
        <location evidence="1">Cytoplasm</location>
        <location evidence="1">Cytoskeleton</location>
    </subcellularLocation>
</comment>
<gene>
    <name evidence="11" type="ORF">KR093_007141</name>
</gene>
<feature type="region of interest" description="Disordered" evidence="9">
    <location>
        <begin position="217"/>
        <end position="270"/>
    </location>
</feature>
<evidence type="ECO:0000256" key="5">
    <source>
        <dbReference type="ARBA" id="ARBA00022701"/>
    </source>
</evidence>
<keyword evidence="12" id="KW-1185">Reference proteome</keyword>
<dbReference type="Pfam" id="PF00307">
    <property type="entry name" value="CH"/>
    <property type="match status" value="1"/>
</dbReference>
<keyword evidence="7" id="KW-0206">Cytoskeleton</keyword>
<dbReference type="SUPFAM" id="SSF47576">
    <property type="entry name" value="Calponin-homology domain, CH-domain"/>
    <property type="match status" value="1"/>
</dbReference>
<feature type="region of interest" description="Disordered" evidence="9">
    <location>
        <begin position="1"/>
        <end position="51"/>
    </location>
</feature>
<keyword evidence="5" id="KW-0493">Microtubule</keyword>
<dbReference type="AlphaFoldDB" id="A0AAD4KDX5"/>
<dbReference type="PROSITE" id="PS50021">
    <property type="entry name" value="CH"/>
    <property type="match status" value="1"/>
</dbReference>
<reference evidence="11" key="1">
    <citation type="journal article" date="2021" name="Mol. Ecol. Resour.">
        <title>Phylogenomic analyses of the genus Drosophila reveals genomic signals of climate adaptation.</title>
        <authorList>
            <person name="Li F."/>
            <person name="Rane R.V."/>
            <person name="Luria V."/>
            <person name="Xiong Z."/>
            <person name="Chen J."/>
            <person name="Li Z."/>
            <person name="Catullo R.A."/>
            <person name="Griffin P.C."/>
            <person name="Schiffer M."/>
            <person name="Pearce S."/>
            <person name="Lee S.F."/>
            <person name="McElroy K."/>
            <person name="Stocker A."/>
            <person name="Shirriffs J."/>
            <person name="Cockerell F."/>
            <person name="Coppin C."/>
            <person name="Sgro C.M."/>
            <person name="Karger A."/>
            <person name="Cain J.W."/>
            <person name="Weber J.A."/>
            <person name="Santpere G."/>
            <person name="Kirschner M.W."/>
            <person name="Hoffmann A.A."/>
            <person name="Oakeshott J.G."/>
            <person name="Zhang G."/>
        </authorList>
    </citation>
    <scope>NUCLEOTIDE SEQUENCE</scope>
    <source>
        <strain evidence="11">BGI-SZ-2011g</strain>
    </source>
</reference>
<dbReference type="FunFam" id="1.10.418.10:FF:000028">
    <property type="entry name" value="RP/EB family microtubule-associated protein"/>
    <property type="match status" value="1"/>
</dbReference>
<evidence type="ECO:0000313" key="12">
    <source>
        <dbReference type="Proteomes" id="UP001200034"/>
    </source>
</evidence>
<evidence type="ECO:0000256" key="6">
    <source>
        <dbReference type="ARBA" id="ARBA00022776"/>
    </source>
</evidence>
<feature type="compositionally biased region" description="Low complexity" evidence="9">
    <location>
        <begin position="222"/>
        <end position="254"/>
    </location>
</feature>
<evidence type="ECO:0000256" key="1">
    <source>
        <dbReference type="ARBA" id="ARBA00004245"/>
    </source>
</evidence>
<comment type="caution">
    <text evidence="11">The sequence shown here is derived from an EMBL/GenBank/DDBJ whole genome shotgun (WGS) entry which is preliminary data.</text>
</comment>
<evidence type="ECO:0000313" key="11">
    <source>
        <dbReference type="EMBL" id="KAH8387452.1"/>
    </source>
</evidence>
<dbReference type="EMBL" id="JAJJHW010000095">
    <property type="protein sequence ID" value="KAH8387452.1"/>
    <property type="molecule type" value="Genomic_DNA"/>
</dbReference>
<dbReference type="Gene3D" id="1.10.418.10">
    <property type="entry name" value="Calponin-like domain"/>
    <property type="match status" value="1"/>
</dbReference>
<keyword evidence="4" id="KW-0132">Cell division</keyword>
<evidence type="ECO:0000256" key="7">
    <source>
        <dbReference type="ARBA" id="ARBA00023212"/>
    </source>
</evidence>
<dbReference type="GO" id="GO:0051301">
    <property type="term" value="P:cell division"/>
    <property type="evidence" value="ECO:0007669"/>
    <property type="project" value="UniProtKB-KW"/>
</dbReference>
<evidence type="ECO:0000259" key="10">
    <source>
        <dbReference type="PROSITE" id="PS50021"/>
    </source>
</evidence>
<evidence type="ECO:0000256" key="9">
    <source>
        <dbReference type="SAM" id="MobiDB-lite"/>
    </source>
</evidence>
<name>A0AAD4KDX5_9MUSC</name>
<feature type="compositionally biased region" description="Low complexity" evidence="9">
    <location>
        <begin position="14"/>
        <end position="43"/>
    </location>
</feature>